<keyword evidence="1" id="KW-0233">DNA recombination</keyword>
<dbReference type="GO" id="GO:0043139">
    <property type="term" value="F:5'-3' DNA helicase activity"/>
    <property type="evidence" value="ECO:0007669"/>
    <property type="project" value="UniProtKB-EC"/>
</dbReference>
<dbReference type="GO" id="GO:0005524">
    <property type="term" value="F:ATP binding"/>
    <property type="evidence" value="ECO:0007669"/>
    <property type="project" value="UniProtKB-KW"/>
</dbReference>
<accession>A0A0P8XYR7</accession>
<dbReference type="GO" id="GO:0000723">
    <property type="term" value="P:telomere maintenance"/>
    <property type="evidence" value="ECO:0007669"/>
    <property type="project" value="InterPro"/>
</dbReference>
<dbReference type="GO" id="GO:0006310">
    <property type="term" value="P:DNA recombination"/>
    <property type="evidence" value="ECO:0007669"/>
    <property type="project" value="UniProtKB-KW"/>
</dbReference>
<dbReference type="PANTHER" id="PTHR10492">
    <property type="match status" value="1"/>
</dbReference>
<keyword evidence="4" id="KW-1185">Reference proteome</keyword>
<dbReference type="Gene3D" id="3.40.50.300">
    <property type="entry name" value="P-loop containing nucleotide triphosphate hydrolases"/>
    <property type="match status" value="1"/>
</dbReference>
<comment type="catalytic activity">
    <reaction evidence="1">
        <text>ATP + H2O = ADP + phosphate + H(+)</text>
        <dbReference type="Rhea" id="RHEA:13065"/>
        <dbReference type="ChEBI" id="CHEBI:15377"/>
        <dbReference type="ChEBI" id="CHEBI:15378"/>
        <dbReference type="ChEBI" id="CHEBI:30616"/>
        <dbReference type="ChEBI" id="CHEBI:43474"/>
        <dbReference type="ChEBI" id="CHEBI:456216"/>
        <dbReference type="EC" id="5.6.2.3"/>
    </reaction>
</comment>
<proteinExistence type="inferred from homology"/>
<comment type="cofactor">
    <cofactor evidence="1">
        <name>Mg(2+)</name>
        <dbReference type="ChEBI" id="CHEBI:18420"/>
    </cofactor>
</comment>
<dbReference type="EC" id="5.6.2.3" evidence="1"/>
<sequence>MLQEEPGGETFLIRMILAVRVKKDIALALASSGIAATLLPGGRTAHSAMKLPLNMQIIETPTGNISRASGMGKELRACKLIVWDECSMAHKYALDALDRSLQDLPGTAQPIRNALILFAGDFRQTLPVISRSTTADEINAFLKYSTLWRHLLTLQLMTSMRVQLQNDESTEVFS</sequence>
<reference evidence="3 4" key="1">
    <citation type="journal article" date="2007" name="Nature">
        <title>Evolution of genes and genomes on the Drosophila phylogeny.</title>
        <authorList>
            <consortium name="Drosophila 12 Genomes Consortium"/>
            <person name="Clark A.G."/>
            <person name="Eisen M.B."/>
            <person name="Smith D.R."/>
            <person name="Bergman C.M."/>
            <person name="Oliver B."/>
            <person name="Markow T.A."/>
            <person name="Kaufman T.C."/>
            <person name="Kellis M."/>
            <person name="Gelbart W."/>
            <person name="Iyer V.N."/>
            <person name="Pollard D.A."/>
            <person name="Sackton T.B."/>
            <person name="Larracuente A.M."/>
            <person name="Singh N.D."/>
            <person name="Abad J.P."/>
            <person name="Abt D.N."/>
            <person name="Adryan B."/>
            <person name="Aguade M."/>
            <person name="Akashi H."/>
            <person name="Anderson W.W."/>
            <person name="Aquadro C.F."/>
            <person name="Ardell D.H."/>
            <person name="Arguello R."/>
            <person name="Artieri C.G."/>
            <person name="Barbash D.A."/>
            <person name="Barker D."/>
            <person name="Barsanti P."/>
            <person name="Batterham P."/>
            <person name="Batzoglou S."/>
            <person name="Begun D."/>
            <person name="Bhutkar A."/>
            <person name="Blanco E."/>
            <person name="Bosak S.A."/>
            <person name="Bradley R.K."/>
            <person name="Brand A.D."/>
            <person name="Brent M.R."/>
            <person name="Brooks A.N."/>
            <person name="Brown R.H."/>
            <person name="Butlin R.K."/>
            <person name="Caggese C."/>
            <person name="Calvi B.R."/>
            <person name="Bernardo de Carvalho A."/>
            <person name="Caspi A."/>
            <person name="Castrezana S."/>
            <person name="Celniker S.E."/>
            <person name="Chang J.L."/>
            <person name="Chapple C."/>
            <person name="Chatterji S."/>
            <person name="Chinwalla A."/>
            <person name="Civetta A."/>
            <person name="Clifton S.W."/>
            <person name="Comeron J.M."/>
            <person name="Costello J.C."/>
            <person name="Coyne J.A."/>
            <person name="Daub J."/>
            <person name="David R.G."/>
            <person name="Delcher A.L."/>
            <person name="Delehaunty K."/>
            <person name="Do C.B."/>
            <person name="Ebling H."/>
            <person name="Edwards K."/>
            <person name="Eickbush T."/>
            <person name="Evans J.D."/>
            <person name="Filipski A."/>
            <person name="Findeiss S."/>
            <person name="Freyhult E."/>
            <person name="Fulton L."/>
            <person name="Fulton R."/>
            <person name="Garcia A.C."/>
            <person name="Gardiner A."/>
            <person name="Garfield D.A."/>
            <person name="Garvin B.E."/>
            <person name="Gibson G."/>
            <person name="Gilbert D."/>
            <person name="Gnerre S."/>
            <person name="Godfrey J."/>
            <person name="Good R."/>
            <person name="Gotea V."/>
            <person name="Gravely B."/>
            <person name="Greenberg A.J."/>
            <person name="Griffiths-Jones S."/>
            <person name="Gross S."/>
            <person name="Guigo R."/>
            <person name="Gustafson E.A."/>
            <person name="Haerty W."/>
            <person name="Hahn M.W."/>
            <person name="Halligan D.L."/>
            <person name="Halpern A.L."/>
            <person name="Halter G.M."/>
            <person name="Han M.V."/>
            <person name="Heger A."/>
            <person name="Hillier L."/>
            <person name="Hinrichs A.S."/>
            <person name="Holmes I."/>
            <person name="Hoskins R.A."/>
            <person name="Hubisz M.J."/>
            <person name="Hultmark D."/>
            <person name="Huntley M.A."/>
            <person name="Jaffe D.B."/>
            <person name="Jagadeeshan S."/>
            <person name="Jeck W.R."/>
            <person name="Johnson J."/>
            <person name="Jones C.D."/>
            <person name="Jordan W.C."/>
            <person name="Karpen G.H."/>
            <person name="Kataoka E."/>
            <person name="Keightley P.D."/>
            <person name="Kheradpour P."/>
            <person name="Kirkness E.F."/>
            <person name="Koerich L.B."/>
            <person name="Kristiansen K."/>
            <person name="Kudrna D."/>
            <person name="Kulathinal R.J."/>
            <person name="Kumar S."/>
            <person name="Kwok R."/>
            <person name="Lander E."/>
            <person name="Langley C.H."/>
            <person name="Lapoint R."/>
            <person name="Lazzaro B.P."/>
            <person name="Lee S.J."/>
            <person name="Levesque L."/>
            <person name="Li R."/>
            <person name="Lin C.F."/>
            <person name="Lin M.F."/>
            <person name="Lindblad-Toh K."/>
            <person name="Llopart A."/>
            <person name="Long M."/>
            <person name="Low L."/>
            <person name="Lozovsky E."/>
            <person name="Lu J."/>
            <person name="Luo M."/>
            <person name="Machado C.A."/>
            <person name="Makalowski W."/>
            <person name="Marzo M."/>
            <person name="Matsuda M."/>
            <person name="Matzkin L."/>
            <person name="McAllister B."/>
            <person name="McBride C.S."/>
            <person name="McKernan B."/>
            <person name="McKernan K."/>
            <person name="Mendez-Lago M."/>
            <person name="Minx P."/>
            <person name="Mollenhauer M.U."/>
            <person name="Montooth K."/>
            <person name="Mount S.M."/>
            <person name="Mu X."/>
            <person name="Myers E."/>
            <person name="Negre B."/>
            <person name="Newfeld S."/>
            <person name="Nielsen R."/>
            <person name="Noor M.A."/>
            <person name="O'Grady P."/>
            <person name="Pachter L."/>
            <person name="Papaceit M."/>
            <person name="Parisi M.J."/>
            <person name="Parisi M."/>
            <person name="Parts L."/>
            <person name="Pedersen J.S."/>
            <person name="Pesole G."/>
            <person name="Phillippy A.M."/>
            <person name="Ponting C.P."/>
            <person name="Pop M."/>
            <person name="Porcelli D."/>
            <person name="Powell J.R."/>
            <person name="Prohaska S."/>
            <person name="Pruitt K."/>
            <person name="Puig M."/>
            <person name="Quesneville H."/>
            <person name="Ram K.R."/>
            <person name="Rand D."/>
            <person name="Rasmussen M.D."/>
            <person name="Reed L.K."/>
            <person name="Reenan R."/>
            <person name="Reily A."/>
            <person name="Remington K.A."/>
            <person name="Rieger T.T."/>
            <person name="Ritchie M.G."/>
            <person name="Robin C."/>
            <person name="Rogers Y.H."/>
            <person name="Rohde C."/>
            <person name="Rozas J."/>
            <person name="Rubenfield M.J."/>
            <person name="Ruiz A."/>
            <person name="Russo S."/>
            <person name="Salzberg S.L."/>
            <person name="Sanchez-Gracia A."/>
            <person name="Saranga D.J."/>
            <person name="Sato H."/>
            <person name="Schaeffer S.W."/>
            <person name="Schatz M.C."/>
            <person name="Schlenke T."/>
            <person name="Schwartz R."/>
            <person name="Segarra C."/>
            <person name="Singh R.S."/>
            <person name="Sirot L."/>
            <person name="Sirota M."/>
            <person name="Sisneros N.B."/>
            <person name="Smith C.D."/>
            <person name="Smith T.F."/>
            <person name="Spieth J."/>
            <person name="Stage D.E."/>
            <person name="Stark A."/>
            <person name="Stephan W."/>
            <person name="Strausberg R.L."/>
            <person name="Strempel S."/>
            <person name="Sturgill D."/>
            <person name="Sutton G."/>
            <person name="Sutton G.G."/>
            <person name="Tao W."/>
            <person name="Teichmann S."/>
            <person name="Tobari Y.N."/>
            <person name="Tomimura Y."/>
            <person name="Tsolas J.M."/>
            <person name="Valente V.L."/>
            <person name="Venter E."/>
            <person name="Venter J.C."/>
            <person name="Vicario S."/>
            <person name="Vieira F.G."/>
            <person name="Vilella A.J."/>
            <person name="Villasante A."/>
            <person name="Walenz B."/>
            <person name="Wang J."/>
            <person name="Wasserman M."/>
            <person name="Watts T."/>
            <person name="Wilson D."/>
            <person name="Wilson R.K."/>
            <person name="Wing R.A."/>
            <person name="Wolfner M.F."/>
            <person name="Wong A."/>
            <person name="Wong G.K."/>
            <person name="Wu C.I."/>
            <person name="Wu G."/>
            <person name="Yamamoto D."/>
            <person name="Yang H.P."/>
            <person name="Yang S.P."/>
            <person name="Yorke J.A."/>
            <person name="Yoshida K."/>
            <person name="Zdobnov E."/>
            <person name="Zhang P."/>
            <person name="Zhang Y."/>
            <person name="Zimin A.V."/>
            <person name="Baldwin J."/>
            <person name="Abdouelleil A."/>
            <person name="Abdulkadir J."/>
            <person name="Abebe A."/>
            <person name="Abera B."/>
            <person name="Abreu J."/>
            <person name="Acer S.C."/>
            <person name="Aftuck L."/>
            <person name="Alexander A."/>
            <person name="An P."/>
            <person name="Anderson E."/>
            <person name="Anderson S."/>
            <person name="Arachi H."/>
            <person name="Azer M."/>
            <person name="Bachantsang P."/>
            <person name="Barry A."/>
            <person name="Bayul T."/>
            <person name="Berlin A."/>
            <person name="Bessette D."/>
            <person name="Bloom T."/>
            <person name="Blye J."/>
            <person name="Boguslavskiy L."/>
            <person name="Bonnet C."/>
            <person name="Boukhgalter B."/>
            <person name="Bourzgui I."/>
            <person name="Brown A."/>
            <person name="Cahill P."/>
            <person name="Channer S."/>
            <person name="Cheshatsang Y."/>
            <person name="Chuda L."/>
            <person name="Citroen M."/>
            <person name="Collymore A."/>
            <person name="Cooke P."/>
            <person name="Costello M."/>
            <person name="D'Aco K."/>
            <person name="Daza R."/>
            <person name="De Haan G."/>
            <person name="DeGray S."/>
            <person name="DeMaso C."/>
            <person name="Dhargay N."/>
            <person name="Dooley K."/>
            <person name="Dooley E."/>
            <person name="Doricent M."/>
            <person name="Dorje P."/>
            <person name="Dorjee K."/>
            <person name="Dupes A."/>
            <person name="Elong R."/>
            <person name="Falk J."/>
            <person name="Farina A."/>
            <person name="Faro S."/>
            <person name="Ferguson D."/>
            <person name="Fisher S."/>
            <person name="Foley C.D."/>
            <person name="Franke A."/>
            <person name="Friedrich D."/>
            <person name="Gadbois L."/>
            <person name="Gearin G."/>
            <person name="Gearin C.R."/>
            <person name="Giannoukos G."/>
            <person name="Goode T."/>
            <person name="Graham J."/>
            <person name="Grandbois E."/>
            <person name="Grewal S."/>
            <person name="Gyaltsen K."/>
            <person name="Hafez N."/>
            <person name="Hagos B."/>
            <person name="Hall J."/>
            <person name="Henson C."/>
            <person name="Hollinger A."/>
            <person name="Honan T."/>
            <person name="Huard M.D."/>
            <person name="Hughes L."/>
            <person name="Hurhula B."/>
            <person name="Husby M.E."/>
            <person name="Kamat A."/>
            <person name="Kanga B."/>
            <person name="Kashin S."/>
            <person name="Khazanovich D."/>
            <person name="Kisner P."/>
            <person name="Lance K."/>
            <person name="Lara M."/>
            <person name="Lee W."/>
            <person name="Lennon N."/>
            <person name="Letendre F."/>
            <person name="LeVine R."/>
            <person name="Lipovsky A."/>
            <person name="Liu X."/>
            <person name="Liu J."/>
            <person name="Liu S."/>
            <person name="Lokyitsang T."/>
            <person name="Lokyitsang Y."/>
            <person name="Lubonja R."/>
            <person name="Lui A."/>
            <person name="MacDonald P."/>
            <person name="Magnisalis V."/>
            <person name="Maru K."/>
            <person name="Matthews C."/>
            <person name="McCusker W."/>
            <person name="McDonough S."/>
            <person name="Mehta T."/>
            <person name="Meldrim J."/>
            <person name="Meneus L."/>
            <person name="Mihai O."/>
            <person name="Mihalev A."/>
            <person name="Mihova T."/>
            <person name="Mittelman R."/>
            <person name="Mlenga V."/>
            <person name="Montmayeur A."/>
            <person name="Mulrain L."/>
            <person name="Navidi A."/>
            <person name="Naylor J."/>
            <person name="Negash T."/>
            <person name="Nguyen T."/>
            <person name="Nguyen N."/>
            <person name="Nicol R."/>
            <person name="Norbu C."/>
            <person name="Norbu N."/>
            <person name="Novod N."/>
            <person name="O'Neill B."/>
            <person name="Osman S."/>
            <person name="Markiewicz E."/>
            <person name="Oyono O.L."/>
            <person name="Patti C."/>
            <person name="Phunkhang P."/>
            <person name="Pierre F."/>
            <person name="Priest M."/>
            <person name="Raghuraman S."/>
            <person name="Rege F."/>
            <person name="Reyes R."/>
            <person name="Rise C."/>
            <person name="Rogov P."/>
            <person name="Ross K."/>
            <person name="Ryan E."/>
            <person name="Settipalli S."/>
            <person name="Shea T."/>
            <person name="Sherpa N."/>
            <person name="Shi L."/>
            <person name="Shih D."/>
            <person name="Sparrow T."/>
            <person name="Spaulding J."/>
            <person name="Stalker J."/>
            <person name="Stange-Thomann N."/>
            <person name="Stavropoulos S."/>
            <person name="Stone C."/>
            <person name="Strader C."/>
            <person name="Tesfaye S."/>
            <person name="Thomson T."/>
            <person name="Thoulutsang Y."/>
            <person name="Thoulutsang D."/>
            <person name="Topham K."/>
            <person name="Topping I."/>
            <person name="Tsamla T."/>
            <person name="Vassiliev H."/>
            <person name="Vo A."/>
            <person name="Wangchuk T."/>
            <person name="Wangdi T."/>
            <person name="Weiand M."/>
            <person name="Wilkinson J."/>
            <person name="Wilson A."/>
            <person name="Yadav S."/>
            <person name="Young G."/>
            <person name="Yu Q."/>
            <person name="Zembek L."/>
            <person name="Zhong D."/>
            <person name="Zimmer A."/>
            <person name="Zwirko Z."/>
            <person name="Jaffe D.B."/>
            <person name="Alvarez P."/>
            <person name="Brockman W."/>
            <person name="Butler J."/>
            <person name="Chin C."/>
            <person name="Gnerre S."/>
            <person name="Grabherr M."/>
            <person name="Kleber M."/>
            <person name="Mauceli E."/>
            <person name="MacCallum I."/>
        </authorList>
    </citation>
    <scope>NUCLEOTIDE SEQUENCE [LARGE SCALE GENOMIC DNA]</scope>
    <source>
        <strain evidence="4">Tucson 14024-0371.13</strain>
    </source>
</reference>
<keyword evidence="1" id="KW-0347">Helicase</keyword>
<dbReference type="STRING" id="7217.A0A0P8XYR7"/>
<dbReference type="SUPFAM" id="SSF52540">
    <property type="entry name" value="P-loop containing nucleoside triphosphate hydrolases"/>
    <property type="match status" value="1"/>
</dbReference>
<dbReference type="InterPro" id="IPR027417">
    <property type="entry name" value="P-loop_NTPase"/>
</dbReference>
<name>A0A0P8XYR7_DROAN</name>
<dbReference type="Proteomes" id="UP000007801">
    <property type="component" value="Unassembled WGS sequence"/>
</dbReference>
<evidence type="ECO:0000256" key="1">
    <source>
        <dbReference type="RuleBase" id="RU363044"/>
    </source>
</evidence>
<organism evidence="3 4">
    <name type="scientific">Drosophila ananassae</name>
    <name type="common">Fruit fly</name>
    <dbReference type="NCBI Taxonomy" id="7217"/>
    <lineage>
        <taxon>Eukaryota</taxon>
        <taxon>Metazoa</taxon>
        <taxon>Ecdysozoa</taxon>
        <taxon>Arthropoda</taxon>
        <taxon>Hexapoda</taxon>
        <taxon>Insecta</taxon>
        <taxon>Pterygota</taxon>
        <taxon>Neoptera</taxon>
        <taxon>Endopterygota</taxon>
        <taxon>Diptera</taxon>
        <taxon>Brachycera</taxon>
        <taxon>Muscomorpha</taxon>
        <taxon>Ephydroidea</taxon>
        <taxon>Drosophilidae</taxon>
        <taxon>Drosophila</taxon>
        <taxon>Sophophora</taxon>
    </lineage>
</organism>
<evidence type="ECO:0000313" key="4">
    <source>
        <dbReference type="Proteomes" id="UP000007801"/>
    </source>
</evidence>
<protein>
    <recommendedName>
        <fullName evidence="1">ATP-dependent DNA helicase</fullName>
        <ecNumber evidence="1">5.6.2.3</ecNumber>
    </recommendedName>
</protein>
<gene>
    <name evidence="3" type="primary">Dana\GF27903</name>
    <name evidence="3" type="ORF">GF27903</name>
</gene>
<keyword evidence="1" id="KW-0547">Nucleotide-binding</keyword>
<comment type="similarity">
    <text evidence="1">Belongs to the helicase family.</text>
</comment>
<dbReference type="EMBL" id="CH902633">
    <property type="protein sequence ID" value="KPU74651.1"/>
    <property type="molecule type" value="Genomic_DNA"/>
</dbReference>
<keyword evidence="1" id="KW-0378">Hydrolase</keyword>
<evidence type="ECO:0000259" key="2">
    <source>
        <dbReference type="Pfam" id="PF05970"/>
    </source>
</evidence>
<keyword evidence="1" id="KW-0067">ATP-binding</keyword>
<dbReference type="Pfam" id="PF05970">
    <property type="entry name" value="PIF1"/>
    <property type="match status" value="1"/>
</dbReference>
<dbReference type="GO" id="GO:0016887">
    <property type="term" value="F:ATP hydrolysis activity"/>
    <property type="evidence" value="ECO:0007669"/>
    <property type="project" value="RHEA"/>
</dbReference>
<dbReference type="InterPro" id="IPR010285">
    <property type="entry name" value="DNA_helicase_pif1-like_DEAD"/>
</dbReference>
<dbReference type="AlphaFoldDB" id="A0A0P8XYR7"/>
<keyword evidence="1" id="KW-0234">DNA repair</keyword>
<feature type="domain" description="DNA helicase Pif1-like DEAD-box helicase" evidence="2">
    <location>
        <begin position="8"/>
        <end position="170"/>
    </location>
</feature>
<dbReference type="GO" id="GO:0006281">
    <property type="term" value="P:DNA repair"/>
    <property type="evidence" value="ECO:0007669"/>
    <property type="project" value="UniProtKB-KW"/>
</dbReference>
<evidence type="ECO:0000313" key="3">
    <source>
        <dbReference type="EMBL" id="KPU74651.1"/>
    </source>
</evidence>
<dbReference type="PANTHER" id="PTHR10492:SF57">
    <property type="entry name" value="ATP-DEPENDENT DNA HELICASE"/>
    <property type="match status" value="1"/>
</dbReference>
<keyword evidence="1" id="KW-0227">DNA damage</keyword>
<dbReference type="InParanoid" id="A0A0P8XYR7"/>